<dbReference type="AlphaFoldDB" id="A0A5R9IFC6"/>
<reference evidence="2 3" key="1">
    <citation type="submission" date="2019-05" db="EMBL/GenBank/DDBJ databases">
        <title>Genome sequences of Thalassotalea litorea 1K03283.</title>
        <authorList>
            <person name="Zhang D."/>
        </authorList>
    </citation>
    <scope>NUCLEOTIDE SEQUENCE [LARGE SCALE GENOMIC DNA]</scope>
    <source>
        <strain evidence="2 3">MCCC 1K03283</strain>
    </source>
</reference>
<proteinExistence type="predicted"/>
<feature type="signal peptide" evidence="1">
    <location>
        <begin position="1"/>
        <end position="18"/>
    </location>
</feature>
<name>A0A5R9IFC6_9GAMM</name>
<organism evidence="2 3">
    <name type="scientific">Thalassotalea litorea</name>
    <dbReference type="NCBI Taxonomy" id="2020715"/>
    <lineage>
        <taxon>Bacteria</taxon>
        <taxon>Pseudomonadati</taxon>
        <taxon>Pseudomonadota</taxon>
        <taxon>Gammaproteobacteria</taxon>
        <taxon>Alteromonadales</taxon>
        <taxon>Colwelliaceae</taxon>
        <taxon>Thalassotalea</taxon>
    </lineage>
</organism>
<feature type="chain" id="PRO_5024450330" description="Lipoprotein" evidence="1">
    <location>
        <begin position="19"/>
        <end position="632"/>
    </location>
</feature>
<evidence type="ECO:0000313" key="2">
    <source>
        <dbReference type="EMBL" id="TLU61320.1"/>
    </source>
</evidence>
<dbReference type="EMBL" id="VCBC01000017">
    <property type="protein sequence ID" value="TLU61320.1"/>
    <property type="molecule type" value="Genomic_DNA"/>
</dbReference>
<evidence type="ECO:0000256" key="1">
    <source>
        <dbReference type="SAM" id="SignalP"/>
    </source>
</evidence>
<comment type="caution">
    <text evidence="2">The sequence shown here is derived from an EMBL/GenBank/DDBJ whole genome shotgun (WGS) entry which is preliminary data.</text>
</comment>
<sequence>MKLTQLALLFIAAPMLYACGGGSDPNDGFTPQDPITGDNIVLNDTVIAQGSAIELILLLNRNDIRDIRWQQTSGPSASLVHTEGKVLAFTVPSSGDYSFTVSFNSDGQNYQDSVSFSATSETPTLVARLGHSVVEGGGVSLRAFLDQSFDEQNVNWRQVQGPNVSFNSRNESSRLTIFNAPQVNQDTVIELEASVTDPSDGTVYTDTVSLLVENTAGIANDAYFDDAPLAKVFPYNSDSPYRNELVDCVYSNQLTNSCRLSTLPLLAQDTLNPTIEDIMDRVVVSHRWMGDRFKQYLQAYDNFNDFKNLLRATTAIVISYDVRPSFYWTATGAIYLDPNSLWLTVDERDTINEAPDFRADFGRDLQFVIPWRYTKDNEYVSFFFDPNDRENRPLEDIKYDLADLLYHELGHANDFLSPADWSSFSSSMRIVDAANQNSEISERLNNIYPLLSQEMLGLAAVRFLGAQANSTQQAYLPADVAEFYKNDLANDFYNYTTTREDLAILFEETMMALRFGVRRDTAVTNAPTGDDITGDDYIVTWGQRGRVAVNDILPRAIFVTEQLLPEFDINNKADELLPPVLMTPGQSWVDNLELTPSNGEQLLSRPAAFSGSRSRQPILFQRYQPHLRDDPN</sequence>
<evidence type="ECO:0008006" key="4">
    <source>
        <dbReference type="Google" id="ProtNLM"/>
    </source>
</evidence>
<dbReference type="RefSeq" id="WP_138321135.1">
    <property type="nucleotide sequence ID" value="NZ_VCBC01000017.1"/>
</dbReference>
<dbReference type="PROSITE" id="PS51257">
    <property type="entry name" value="PROKAR_LIPOPROTEIN"/>
    <property type="match status" value="1"/>
</dbReference>
<protein>
    <recommendedName>
        <fullName evidence="4">Lipoprotein</fullName>
    </recommendedName>
</protein>
<dbReference type="Proteomes" id="UP000307790">
    <property type="component" value="Unassembled WGS sequence"/>
</dbReference>
<gene>
    <name evidence="2" type="ORF">FE810_15020</name>
</gene>
<dbReference type="OrthoDB" id="5803286at2"/>
<keyword evidence="1" id="KW-0732">Signal</keyword>
<keyword evidence="3" id="KW-1185">Reference proteome</keyword>
<evidence type="ECO:0000313" key="3">
    <source>
        <dbReference type="Proteomes" id="UP000307790"/>
    </source>
</evidence>
<accession>A0A5R9IFC6</accession>